<gene>
    <name evidence="2" type="ORF">GCM10007888_24570</name>
    <name evidence="1" type="ORF">MOX02_20830</name>
</gene>
<name>A0A512J265_9HYPH</name>
<dbReference type="EMBL" id="BSPK01000033">
    <property type="protein sequence ID" value="GLS64076.1"/>
    <property type="molecule type" value="Genomic_DNA"/>
</dbReference>
<dbReference type="Proteomes" id="UP001156856">
    <property type="component" value="Unassembled WGS sequence"/>
</dbReference>
<proteinExistence type="predicted"/>
<dbReference type="RefSeq" id="WP_147025698.1">
    <property type="nucleotide sequence ID" value="NZ_BJZU01000033.1"/>
</dbReference>
<protein>
    <submittedName>
        <fullName evidence="1">Uncharacterized protein</fullName>
    </submittedName>
</protein>
<evidence type="ECO:0000313" key="2">
    <source>
        <dbReference type="EMBL" id="GLS64076.1"/>
    </source>
</evidence>
<accession>A0A512J265</accession>
<reference evidence="2" key="1">
    <citation type="journal article" date="2014" name="Int. J. Syst. Evol. Microbiol.">
        <title>Complete genome of a new Firmicutes species belonging to the dominant human colonic microbiota ('Ruminococcus bicirculans') reveals two chromosomes and a selective capacity to utilize plant glucans.</title>
        <authorList>
            <consortium name="NISC Comparative Sequencing Program"/>
            <person name="Wegmann U."/>
            <person name="Louis P."/>
            <person name="Goesmann A."/>
            <person name="Henrissat B."/>
            <person name="Duncan S.H."/>
            <person name="Flint H.J."/>
        </authorList>
    </citation>
    <scope>NUCLEOTIDE SEQUENCE</scope>
    <source>
        <strain evidence="2">NBRC 107715</strain>
    </source>
</reference>
<evidence type="ECO:0000313" key="3">
    <source>
        <dbReference type="Proteomes" id="UP000321960"/>
    </source>
</evidence>
<organism evidence="1 3">
    <name type="scientific">Methylobacterium oxalidis</name>
    <dbReference type="NCBI Taxonomy" id="944322"/>
    <lineage>
        <taxon>Bacteria</taxon>
        <taxon>Pseudomonadati</taxon>
        <taxon>Pseudomonadota</taxon>
        <taxon>Alphaproteobacteria</taxon>
        <taxon>Hyphomicrobiales</taxon>
        <taxon>Methylobacteriaceae</taxon>
        <taxon>Methylobacterium</taxon>
    </lineage>
</organism>
<reference evidence="1 3" key="3">
    <citation type="submission" date="2019-07" db="EMBL/GenBank/DDBJ databases">
        <title>Whole genome shotgun sequence of Methylobacterium oxalidis NBRC 107715.</title>
        <authorList>
            <person name="Hosoyama A."/>
            <person name="Uohara A."/>
            <person name="Ohji S."/>
            <person name="Ichikawa N."/>
        </authorList>
    </citation>
    <scope>NUCLEOTIDE SEQUENCE [LARGE SCALE GENOMIC DNA]</scope>
    <source>
        <strain evidence="1 3">NBRC 107715</strain>
    </source>
</reference>
<evidence type="ECO:0000313" key="1">
    <source>
        <dbReference type="EMBL" id="GEP04045.1"/>
    </source>
</evidence>
<sequence length="65" mass="6922">MLSAVGLSHALAGLALDVQRGRPTAEQWVEALALAAQAEPVPGRAREIEFTPGGAVRIHLRELRP</sequence>
<keyword evidence="4" id="KW-1185">Reference proteome</keyword>
<reference evidence="4" key="2">
    <citation type="journal article" date="2019" name="Int. J. Syst. Evol. Microbiol.">
        <title>The Global Catalogue of Microorganisms (GCM) 10K type strain sequencing project: providing services to taxonomists for standard genome sequencing and annotation.</title>
        <authorList>
            <consortium name="The Broad Institute Genomics Platform"/>
            <consortium name="The Broad Institute Genome Sequencing Center for Infectious Disease"/>
            <person name="Wu L."/>
            <person name="Ma J."/>
        </authorList>
    </citation>
    <scope>NUCLEOTIDE SEQUENCE [LARGE SCALE GENOMIC DNA]</scope>
    <source>
        <strain evidence="4">NBRC 107715</strain>
    </source>
</reference>
<reference evidence="2" key="4">
    <citation type="submission" date="2023-01" db="EMBL/GenBank/DDBJ databases">
        <title>Draft genome sequence of Methylobacterium oxalidis strain NBRC 107715.</title>
        <authorList>
            <person name="Sun Q."/>
            <person name="Mori K."/>
        </authorList>
    </citation>
    <scope>NUCLEOTIDE SEQUENCE</scope>
    <source>
        <strain evidence="2">NBRC 107715</strain>
    </source>
</reference>
<comment type="caution">
    <text evidence="1">The sequence shown here is derived from an EMBL/GenBank/DDBJ whole genome shotgun (WGS) entry which is preliminary data.</text>
</comment>
<dbReference type="OrthoDB" id="9970129at2"/>
<dbReference type="AlphaFoldDB" id="A0A512J265"/>
<dbReference type="EMBL" id="BJZU01000033">
    <property type="protein sequence ID" value="GEP04045.1"/>
    <property type="molecule type" value="Genomic_DNA"/>
</dbReference>
<evidence type="ECO:0000313" key="4">
    <source>
        <dbReference type="Proteomes" id="UP001156856"/>
    </source>
</evidence>
<dbReference type="Proteomes" id="UP000321960">
    <property type="component" value="Unassembled WGS sequence"/>
</dbReference>